<evidence type="ECO:0000313" key="13">
    <source>
        <dbReference type="Proteomes" id="UP001341840"/>
    </source>
</evidence>
<feature type="active site" description="Charge relay system" evidence="7">
    <location>
        <position position="393"/>
    </location>
</feature>
<evidence type="ECO:0000256" key="7">
    <source>
        <dbReference type="PROSITE-ProRule" id="PRU01240"/>
    </source>
</evidence>
<dbReference type="InterPro" id="IPR045051">
    <property type="entry name" value="SBT"/>
</dbReference>
<evidence type="ECO:0000256" key="2">
    <source>
        <dbReference type="ARBA" id="ARBA00011073"/>
    </source>
</evidence>
<dbReference type="InterPro" id="IPR010259">
    <property type="entry name" value="S8pro/Inhibitor_I9"/>
</dbReference>
<feature type="domain" description="Peptidase S8/S53" evidence="9">
    <location>
        <begin position="95"/>
        <end position="172"/>
    </location>
</feature>
<keyword evidence="6 7" id="KW-0720">Serine protease</keyword>
<dbReference type="Pfam" id="PF17766">
    <property type="entry name" value="fn3_6"/>
    <property type="match status" value="1"/>
</dbReference>
<dbReference type="InterPro" id="IPR015500">
    <property type="entry name" value="Peptidase_S8_subtilisin-rel"/>
</dbReference>
<dbReference type="PRINTS" id="PR00723">
    <property type="entry name" value="SUBTILISIN"/>
</dbReference>
<evidence type="ECO:0000256" key="8">
    <source>
        <dbReference type="SAM" id="MobiDB-lite"/>
    </source>
</evidence>
<evidence type="ECO:0000256" key="1">
    <source>
        <dbReference type="ARBA" id="ARBA00004613"/>
    </source>
</evidence>
<dbReference type="Proteomes" id="UP001341840">
    <property type="component" value="Unassembled WGS sequence"/>
</dbReference>
<feature type="active site" description="Charge relay system" evidence="7">
    <location>
        <position position="160"/>
    </location>
</feature>
<feature type="region of interest" description="Disordered" evidence="8">
    <location>
        <begin position="152"/>
        <end position="181"/>
    </location>
</feature>
<feature type="domain" description="Subtilisin-like protease fibronectin type-III" evidence="11">
    <location>
        <begin position="501"/>
        <end position="598"/>
    </location>
</feature>
<reference evidence="12 13" key="1">
    <citation type="journal article" date="2023" name="Plants (Basel)">
        <title>Bridging the Gap: Combining Genomics and Transcriptomics Approaches to Understand Stylosanthes scabra, an Orphan Legume from the Brazilian Caatinga.</title>
        <authorList>
            <person name="Ferreira-Neto J.R.C."/>
            <person name="da Silva M.D."/>
            <person name="Binneck E."/>
            <person name="de Melo N.F."/>
            <person name="da Silva R.H."/>
            <person name="de Melo A.L.T.M."/>
            <person name="Pandolfi V."/>
            <person name="Bustamante F.O."/>
            <person name="Brasileiro-Vidal A.C."/>
            <person name="Benko-Iseppon A.M."/>
        </authorList>
    </citation>
    <scope>NUCLEOTIDE SEQUENCE [LARGE SCALE GENOMIC DNA]</scope>
    <source>
        <tissue evidence="12">Leaves</tissue>
    </source>
</reference>
<dbReference type="InterPro" id="IPR037045">
    <property type="entry name" value="S8pro/Inhibitor_I9_sf"/>
</dbReference>
<keyword evidence="5 7" id="KW-0378">Hydrolase</keyword>
<evidence type="ECO:0000256" key="6">
    <source>
        <dbReference type="ARBA" id="ARBA00022825"/>
    </source>
</evidence>
<name>A0ABU6YFL5_9FABA</name>
<comment type="subcellular location">
    <subcellularLocation>
        <location evidence="1">Secreted</location>
    </subcellularLocation>
</comment>
<dbReference type="Gene3D" id="2.60.40.2310">
    <property type="match status" value="1"/>
</dbReference>
<evidence type="ECO:0000256" key="3">
    <source>
        <dbReference type="ARBA" id="ARBA00022670"/>
    </source>
</evidence>
<dbReference type="EMBL" id="JASCZI010241883">
    <property type="protein sequence ID" value="MED6208033.1"/>
    <property type="molecule type" value="Genomic_DNA"/>
</dbReference>
<evidence type="ECO:0000259" key="10">
    <source>
        <dbReference type="Pfam" id="PF05922"/>
    </source>
</evidence>
<dbReference type="Gene3D" id="3.50.30.30">
    <property type="match status" value="1"/>
</dbReference>
<dbReference type="InterPro" id="IPR000209">
    <property type="entry name" value="Peptidase_S8/S53_dom"/>
</dbReference>
<evidence type="ECO:0000259" key="11">
    <source>
        <dbReference type="Pfam" id="PF17766"/>
    </source>
</evidence>
<dbReference type="InterPro" id="IPR023828">
    <property type="entry name" value="Peptidase_S8_Ser-AS"/>
</dbReference>
<proteinExistence type="inferred from homology"/>
<feature type="active site" description="Charge relay system" evidence="7">
    <location>
        <position position="103"/>
    </location>
</feature>
<sequence>MGSLPNGDYSPTSHHLSMLQQTTHDNNVKHHMVRSYQRSFNGFAAMITDKQRELLEKMEGVVSVFPSKKLQLHTTRSWDFMGLQQSVHRNISSESDIIIGVLDSGIWPESESFNDRGFGPIPKKWKGACNGGKNFTCNKKIIGARHYVQGKDSARDTNGHGSHTASTAAGTQASMELPKESQEEASHQQELLFIVTLVLAVQGQTVCRLGYSVLQLPVTTMDRRIIDKVLLGNGLTISGKSINSFSSNGKKIPLIHGKSASRPSCWILWRLLCIKCIWAFGSIVVFNQFEADVVPYPSLFIDSKAYDLAKAYANSSNTPHAEIFTSEAFYNTTAPIIADFSSRGPNSIIQEIMKPDICAPGVEILAAYSPVASPSEDPYDKRSVKYNIISGTSMSCPHVAGVAAFVKAFHPDWSPAAIKFSITTTAKPMNETNKEKEFAYGSGFLDPVRAINPGLVFDLSKDDYVNLLCSIGYVTAKVRVISGDNSTSCPSSSPRKSMAKDFNYPAIVARVQQQKPFTVNFTRTVTNVGLANSTYKAQVQQQLGMNITVVPNILTFKSVKEKQSFVVNVGGKLNISEKSVVSSSLLWSDGTHSSRNPLTRSLVVCVRINMDEIEMNMPLNKGRLKQGMEQRMQLNQGTWAYFMVFTCSCLFFQKNSNQSPNLMCFPKSPAPHSSELTRLDLTSPQIRHRRLRCVVAVAACLYSPSWRLCLIAVSILIL</sequence>
<dbReference type="SUPFAM" id="SSF52743">
    <property type="entry name" value="Subtilisin-like"/>
    <property type="match status" value="2"/>
</dbReference>
<evidence type="ECO:0000256" key="5">
    <source>
        <dbReference type="ARBA" id="ARBA00022801"/>
    </source>
</evidence>
<gene>
    <name evidence="12" type="ORF">PIB30_041291</name>
</gene>
<feature type="compositionally biased region" description="Polar residues" evidence="8">
    <location>
        <begin position="159"/>
        <end position="174"/>
    </location>
</feature>
<dbReference type="PROSITE" id="PS51892">
    <property type="entry name" value="SUBTILASE"/>
    <property type="match status" value="1"/>
</dbReference>
<dbReference type="PANTHER" id="PTHR10795">
    <property type="entry name" value="PROPROTEIN CONVERTASE SUBTILISIN/KEXIN"/>
    <property type="match status" value="1"/>
</dbReference>
<accession>A0ABU6YFL5</accession>
<evidence type="ECO:0000313" key="12">
    <source>
        <dbReference type="EMBL" id="MED6208033.1"/>
    </source>
</evidence>
<comment type="caution">
    <text evidence="12">The sequence shown here is derived from an EMBL/GenBank/DDBJ whole genome shotgun (WGS) entry which is preliminary data.</text>
</comment>
<feature type="domain" description="Peptidase S8/S53" evidence="9">
    <location>
        <begin position="333"/>
        <end position="441"/>
    </location>
</feature>
<keyword evidence="3 7" id="KW-0645">Protease</keyword>
<evidence type="ECO:0008006" key="14">
    <source>
        <dbReference type="Google" id="ProtNLM"/>
    </source>
</evidence>
<feature type="domain" description="Inhibitor I9" evidence="10">
    <location>
        <begin position="8"/>
        <end position="73"/>
    </location>
</feature>
<evidence type="ECO:0000259" key="9">
    <source>
        <dbReference type="Pfam" id="PF00082"/>
    </source>
</evidence>
<keyword evidence="13" id="KW-1185">Reference proteome</keyword>
<dbReference type="Pfam" id="PF05922">
    <property type="entry name" value="Inhibitor_I9"/>
    <property type="match status" value="1"/>
</dbReference>
<dbReference type="InterPro" id="IPR041469">
    <property type="entry name" value="Subtilisin-like_FN3"/>
</dbReference>
<dbReference type="Gene3D" id="3.30.70.80">
    <property type="entry name" value="Peptidase S8 propeptide/proteinase inhibitor I9"/>
    <property type="match status" value="1"/>
</dbReference>
<dbReference type="InterPro" id="IPR036852">
    <property type="entry name" value="Peptidase_S8/S53_dom_sf"/>
</dbReference>
<dbReference type="PROSITE" id="PS00138">
    <property type="entry name" value="SUBTILASE_SER"/>
    <property type="match status" value="1"/>
</dbReference>
<comment type="similarity">
    <text evidence="2 7">Belongs to the peptidase S8 family.</text>
</comment>
<dbReference type="Pfam" id="PF00082">
    <property type="entry name" value="Peptidase_S8"/>
    <property type="match status" value="2"/>
</dbReference>
<protein>
    <recommendedName>
        <fullName evidence="14">Cucumisin</fullName>
    </recommendedName>
</protein>
<organism evidence="12 13">
    <name type="scientific">Stylosanthes scabra</name>
    <dbReference type="NCBI Taxonomy" id="79078"/>
    <lineage>
        <taxon>Eukaryota</taxon>
        <taxon>Viridiplantae</taxon>
        <taxon>Streptophyta</taxon>
        <taxon>Embryophyta</taxon>
        <taxon>Tracheophyta</taxon>
        <taxon>Spermatophyta</taxon>
        <taxon>Magnoliopsida</taxon>
        <taxon>eudicotyledons</taxon>
        <taxon>Gunneridae</taxon>
        <taxon>Pentapetalae</taxon>
        <taxon>rosids</taxon>
        <taxon>fabids</taxon>
        <taxon>Fabales</taxon>
        <taxon>Fabaceae</taxon>
        <taxon>Papilionoideae</taxon>
        <taxon>50 kb inversion clade</taxon>
        <taxon>dalbergioids sensu lato</taxon>
        <taxon>Dalbergieae</taxon>
        <taxon>Pterocarpus clade</taxon>
        <taxon>Stylosanthes</taxon>
    </lineage>
</organism>
<evidence type="ECO:0000256" key="4">
    <source>
        <dbReference type="ARBA" id="ARBA00022729"/>
    </source>
</evidence>
<keyword evidence="4" id="KW-0732">Signal</keyword>
<dbReference type="Gene3D" id="3.40.50.200">
    <property type="entry name" value="Peptidase S8/S53 domain"/>
    <property type="match status" value="2"/>
</dbReference>